<protein>
    <recommendedName>
        <fullName evidence="2">Integrase catalytic domain-containing protein</fullName>
    </recommendedName>
</protein>
<dbReference type="InterPro" id="IPR036397">
    <property type="entry name" value="RNaseH_sf"/>
</dbReference>
<dbReference type="Pfam" id="PF13683">
    <property type="entry name" value="rve_3"/>
    <property type="match status" value="1"/>
</dbReference>
<comment type="caution">
    <text evidence="3">The sequence shown here is derived from an EMBL/GenBank/DDBJ whole genome shotgun (WGS) entry which is preliminary data.</text>
</comment>
<organism evidence="3 4">
    <name type="scientific">Runella defluvii</name>
    <dbReference type="NCBI Taxonomy" id="370973"/>
    <lineage>
        <taxon>Bacteria</taxon>
        <taxon>Pseudomonadati</taxon>
        <taxon>Bacteroidota</taxon>
        <taxon>Cytophagia</taxon>
        <taxon>Cytophagales</taxon>
        <taxon>Spirosomataceae</taxon>
        <taxon>Runella</taxon>
    </lineage>
</organism>
<dbReference type="InterPro" id="IPR012337">
    <property type="entry name" value="RNaseH-like_sf"/>
</dbReference>
<feature type="region of interest" description="Disordered" evidence="1">
    <location>
        <begin position="96"/>
        <end position="116"/>
    </location>
</feature>
<dbReference type="EMBL" id="JACIBY010000034">
    <property type="protein sequence ID" value="MBB3842338.1"/>
    <property type="molecule type" value="Genomic_DNA"/>
</dbReference>
<dbReference type="GO" id="GO:0003676">
    <property type="term" value="F:nucleic acid binding"/>
    <property type="evidence" value="ECO:0007669"/>
    <property type="project" value="InterPro"/>
</dbReference>
<dbReference type="Proteomes" id="UP000541352">
    <property type="component" value="Unassembled WGS sequence"/>
</dbReference>
<proteinExistence type="predicted"/>
<sequence>MEYSIKFRPIKPRSPHLNGKVERSHQTDLQEFYRTADLKDPHLNDRLEEWQFYYNYQRSHSSLNGKTPAQAAAEKSAEAPFWEDVVAKYDPQKERIREQTHERDKKIAWLKKKAKS</sequence>
<feature type="compositionally biased region" description="Basic and acidic residues" evidence="1">
    <location>
        <begin position="96"/>
        <end position="107"/>
    </location>
</feature>
<evidence type="ECO:0000256" key="1">
    <source>
        <dbReference type="SAM" id="MobiDB-lite"/>
    </source>
</evidence>
<gene>
    <name evidence="3" type="ORF">FHS57_006369</name>
</gene>
<feature type="domain" description="Integrase catalytic" evidence="2">
    <location>
        <begin position="1"/>
        <end position="76"/>
    </location>
</feature>
<evidence type="ECO:0000259" key="2">
    <source>
        <dbReference type="PROSITE" id="PS50994"/>
    </source>
</evidence>
<keyword evidence="4" id="KW-1185">Reference proteome</keyword>
<dbReference type="AlphaFoldDB" id="A0A7W6EU18"/>
<name>A0A7W6EU18_9BACT</name>
<dbReference type="PROSITE" id="PS50994">
    <property type="entry name" value="INTEGRASE"/>
    <property type="match status" value="1"/>
</dbReference>
<dbReference type="SUPFAM" id="SSF53098">
    <property type="entry name" value="Ribonuclease H-like"/>
    <property type="match status" value="1"/>
</dbReference>
<dbReference type="GO" id="GO:0015074">
    <property type="term" value="P:DNA integration"/>
    <property type="evidence" value="ECO:0007669"/>
    <property type="project" value="InterPro"/>
</dbReference>
<reference evidence="3 4" key="1">
    <citation type="submission" date="2020-08" db="EMBL/GenBank/DDBJ databases">
        <title>Genomic Encyclopedia of Type Strains, Phase IV (KMG-IV): sequencing the most valuable type-strain genomes for metagenomic binning, comparative biology and taxonomic classification.</title>
        <authorList>
            <person name="Goeker M."/>
        </authorList>
    </citation>
    <scope>NUCLEOTIDE SEQUENCE [LARGE SCALE GENOMIC DNA]</scope>
    <source>
        <strain evidence="3 4">DSM 17976</strain>
    </source>
</reference>
<dbReference type="Gene3D" id="3.30.420.10">
    <property type="entry name" value="Ribonuclease H-like superfamily/Ribonuclease H"/>
    <property type="match status" value="1"/>
</dbReference>
<accession>A0A7W6EU18</accession>
<evidence type="ECO:0000313" key="4">
    <source>
        <dbReference type="Proteomes" id="UP000541352"/>
    </source>
</evidence>
<dbReference type="InterPro" id="IPR001584">
    <property type="entry name" value="Integrase_cat-core"/>
</dbReference>
<evidence type="ECO:0000313" key="3">
    <source>
        <dbReference type="EMBL" id="MBB3842338.1"/>
    </source>
</evidence>